<dbReference type="Gene3D" id="3.30.300.30">
    <property type="match status" value="1"/>
</dbReference>
<dbReference type="PANTHER" id="PTHR45527:SF1">
    <property type="entry name" value="FATTY ACID SYNTHASE"/>
    <property type="match status" value="1"/>
</dbReference>
<dbReference type="InterPro" id="IPR042099">
    <property type="entry name" value="ANL_N_sf"/>
</dbReference>
<dbReference type="Pfam" id="PF13193">
    <property type="entry name" value="AMP-binding_C"/>
    <property type="match status" value="1"/>
</dbReference>
<evidence type="ECO:0000256" key="3">
    <source>
        <dbReference type="SAM" id="MobiDB-lite"/>
    </source>
</evidence>
<accession>A0A2G1XPA9</accession>
<dbReference type="Gene3D" id="3.40.50.12780">
    <property type="entry name" value="N-terminal domain of ligase-like"/>
    <property type="match status" value="1"/>
</dbReference>
<name>A0A2G1XPA9_STRCJ</name>
<dbReference type="SUPFAM" id="SSF47336">
    <property type="entry name" value="ACP-like"/>
    <property type="match status" value="1"/>
</dbReference>
<dbReference type="SUPFAM" id="SSF56801">
    <property type="entry name" value="Acetyl-CoA synthetase-like"/>
    <property type="match status" value="1"/>
</dbReference>
<proteinExistence type="predicted"/>
<dbReference type="Gene3D" id="1.10.1200.10">
    <property type="entry name" value="ACP-like"/>
    <property type="match status" value="1"/>
</dbReference>
<dbReference type="NCBIfam" id="TIGR01733">
    <property type="entry name" value="AA-adenyl-dom"/>
    <property type="match status" value="1"/>
</dbReference>
<dbReference type="GO" id="GO:0043041">
    <property type="term" value="P:amino acid activation for nonribosomal peptide biosynthetic process"/>
    <property type="evidence" value="ECO:0007669"/>
    <property type="project" value="TreeGrafter"/>
</dbReference>
<protein>
    <recommendedName>
        <fullName evidence="4">Carrier domain-containing protein</fullName>
    </recommendedName>
</protein>
<dbReference type="PROSITE" id="PS50075">
    <property type="entry name" value="CARRIER"/>
    <property type="match status" value="1"/>
</dbReference>
<sequence>MAEPTARDAGGCHSLTLRLDAGATFETVRARARAAAGAVPAAAGLSVWYDRLTVAHDDPAALARVRAEAGRPLGGHGTARSLRAVFLGYADGRADLVLVARRAEVPRKALRGLGALLSRGTPLPPAPVVSADAGGGAAAAGPEGAHAAPEWGLGDPSAADWFGDVAVPWAEAAPDALLLAATAVTAARHAGSDEPAVALWPAAPAADGMRVRAVALDEQQTAGDLVARCRALLDGSPAGDDARRVPVPQVGCVFDDDRPGERYRPFLAPALPLVVHWLRAADGSVTGTLGYRAGEVDPCVARDFAAHLAHVAGQLLATPSLRLGETELIGEAEAARLLADGATAPTGSPDADRTLHGLLSDVARRRPDAIAVADEKTELTYAELERRSELVARGLRALGAEPGGLIAVALDRTAEFVVALVGIVKAGFAYVPLDVRYPEERLRYTLEDAGAPVVIGRPETLPRFDGVRLVPPEELYGLGESAPAAPPPVTDTDQPAYVIYTSGSTGRPKGVVVPHRNVTALIAATRDRFGLGAGDTWTFFHSGAFDFSVWEIWGCLLTGGRLVVVPYWATRDTELFYELVDRWQVTVLSQTPSAFAQFIETDARLRARVAVRLVVLGGEALDVGVLGTWFARHSATECRVANMFGITETTVHVTEQSLTPADVVAGSRAVGKALPGWSLSVRDPRGRVLPAGVAGEIHVGGAGVARGYLRRPELTAERFVTDPYSGERLYRSGDLGRLRPDGRLDHLGRIDNQVKVRGHRIELDEIRGVLLGHPSVAGAAVVLRNGVARDRDTARIDAYFVARGGSGLRRQDLLDHAATMLPDYMMPATLTEVGAIPLTANGKADLAALPEPEAAAAPPRAAGSRPGPAAEDDPTAATVLALWSRMLNTEVGPHDNFFELGGNSLLVIRLLRELRDHGLPRVSVRDFYRNSVAVQFIGLLRDSGS</sequence>
<gene>
    <name evidence="5" type="ORF">BLA24_05265</name>
</gene>
<dbReference type="GO" id="GO:0005829">
    <property type="term" value="C:cytosol"/>
    <property type="evidence" value="ECO:0007669"/>
    <property type="project" value="TreeGrafter"/>
</dbReference>
<evidence type="ECO:0000313" key="6">
    <source>
        <dbReference type="Proteomes" id="UP000222531"/>
    </source>
</evidence>
<keyword evidence="6" id="KW-1185">Reference proteome</keyword>
<feature type="domain" description="Carrier" evidence="4">
    <location>
        <begin position="870"/>
        <end position="944"/>
    </location>
</feature>
<dbReference type="GO" id="GO:0031177">
    <property type="term" value="F:phosphopantetheine binding"/>
    <property type="evidence" value="ECO:0007669"/>
    <property type="project" value="TreeGrafter"/>
</dbReference>
<dbReference type="FunFam" id="3.40.50.12780:FF:000012">
    <property type="entry name" value="Non-ribosomal peptide synthetase"/>
    <property type="match status" value="1"/>
</dbReference>
<keyword evidence="2" id="KW-0597">Phosphoprotein</keyword>
<dbReference type="EMBL" id="NHZO01000070">
    <property type="protein sequence ID" value="PHQ52989.1"/>
    <property type="molecule type" value="Genomic_DNA"/>
</dbReference>
<dbReference type="PROSITE" id="PS00455">
    <property type="entry name" value="AMP_BINDING"/>
    <property type="match status" value="1"/>
</dbReference>
<dbReference type="Pfam" id="PF00501">
    <property type="entry name" value="AMP-binding"/>
    <property type="match status" value="1"/>
</dbReference>
<dbReference type="GO" id="GO:0044550">
    <property type="term" value="P:secondary metabolite biosynthetic process"/>
    <property type="evidence" value="ECO:0007669"/>
    <property type="project" value="TreeGrafter"/>
</dbReference>
<feature type="compositionally biased region" description="Low complexity" evidence="3">
    <location>
        <begin position="853"/>
        <end position="869"/>
    </location>
</feature>
<dbReference type="InterPro" id="IPR020845">
    <property type="entry name" value="AMP-binding_CS"/>
</dbReference>
<evidence type="ECO:0000313" key="5">
    <source>
        <dbReference type="EMBL" id="PHQ52989.1"/>
    </source>
</evidence>
<dbReference type="InterPro" id="IPR006162">
    <property type="entry name" value="Ppantetheine_attach_site"/>
</dbReference>
<evidence type="ECO:0000259" key="4">
    <source>
        <dbReference type="PROSITE" id="PS50075"/>
    </source>
</evidence>
<dbReference type="InterPro" id="IPR036736">
    <property type="entry name" value="ACP-like_sf"/>
</dbReference>
<dbReference type="Gene3D" id="3.30.559.30">
    <property type="entry name" value="Nonribosomal peptide synthetase, condensation domain"/>
    <property type="match status" value="1"/>
</dbReference>
<evidence type="ECO:0000256" key="2">
    <source>
        <dbReference type="ARBA" id="ARBA00022553"/>
    </source>
</evidence>
<dbReference type="Proteomes" id="UP000222531">
    <property type="component" value="Unassembled WGS sequence"/>
</dbReference>
<organism evidence="5 6">
    <name type="scientific">Streptomyces cinnamoneus</name>
    <name type="common">Streptoverticillium cinnamoneum</name>
    <dbReference type="NCBI Taxonomy" id="53446"/>
    <lineage>
        <taxon>Bacteria</taxon>
        <taxon>Bacillati</taxon>
        <taxon>Actinomycetota</taxon>
        <taxon>Actinomycetes</taxon>
        <taxon>Kitasatosporales</taxon>
        <taxon>Streptomycetaceae</taxon>
        <taxon>Streptomyces</taxon>
        <taxon>Streptomyces cinnamoneus group</taxon>
    </lineage>
</organism>
<dbReference type="InterPro" id="IPR009081">
    <property type="entry name" value="PP-bd_ACP"/>
</dbReference>
<dbReference type="OrthoDB" id="2472181at2"/>
<comment type="caution">
    <text evidence="5">The sequence shown here is derived from an EMBL/GenBank/DDBJ whole genome shotgun (WGS) entry which is preliminary data.</text>
</comment>
<dbReference type="AlphaFoldDB" id="A0A2G1XPA9"/>
<dbReference type="PANTHER" id="PTHR45527">
    <property type="entry name" value="NONRIBOSOMAL PEPTIDE SYNTHETASE"/>
    <property type="match status" value="1"/>
</dbReference>
<dbReference type="InterPro" id="IPR025110">
    <property type="entry name" value="AMP-bd_C"/>
</dbReference>
<reference evidence="5 6" key="1">
    <citation type="journal article" date="2017" name="Biochemistry">
        <title>Identification of the Biosynthetic Pathway for the Antibiotic Bicyclomycin.</title>
        <authorList>
            <person name="Patteson J."/>
            <person name="Cai W."/>
            <person name="Johnson R.A."/>
            <person name="Santa Maria K."/>
            <person name="Li B."/>
        </authorList>
    </citation>
    <scope>NUCLEOTIDE SEQUENCE [LARGE SCALE GENOMIC DNA]</scope>
    <source>
        <strain evidence="5 6">ATCC 21532</strain>
    </source>
</reference>
<dbReference type="InterPro" id="IPR000873">
    <property type="entry name" value="AMP-dep_synth/lig_dom"/>
</dbReference>
<dbReference type="InterPro" id="IPR045851">
    <property type="entry name" value="AMP-bd_C_sf"/>
</dbReference>
<feature type="region of interest" description="Disordered" evidence="3">
    <location>
        <begin position="853"/>
        <end position="873"/>
    </location>
</feature>
<dbReference type="InterPro" id="IPR010071">
    <property type="entry name" value="AA_adenyl_dom"/>
</dbReference>
<dbReference type="PROSITE" id="PS00012">
    <property type="entry name" value="PHOSPHOPANTETHEINE"/>
    <property type="match status" value="1"/>
</dbReference>
<dbReference type="SUPFAM" id="SSF52777">
    <property type="entry name" value="CoA-dependent acyltransferases"/>
    <property type="match status" value="1"/>
</dbReference>
<keyword evidence="1" id="KW-0596">Phosphopantetheine</keyword>
<evidence type="ECO:0000256" key="1">
    <source>
        <dbReference type="ARBA" id="ARBA00022450"/>
    </source>
</evidence>
<dbReference type="Pfam" id="PF00550">
    <property type="entry name" value="PP-binding"/>
    <property type="match status" value="1"/>
</dbReference>